<proteinExistence type="predicted"/>
<dbReference type="Proteomes" id="UP000251314">
    <property type="component" value="Unassembled WGS sequence"/>
</dbReference>
<organism evidence="2 3">
    <name type="scientific">Phytophthora cactorum</name>
    <dbReference type="NCBI Taxonomy" id="29920"/>
    <lineage>
        <taxon>Eukaryota</taxon>
        <taxon>Sar</taxon>
        <taxon>Stramenopiles</taxon>
        <taxon>Oomycota</taxon>
        <taxon>Peronosporomycetes</taxon>
        <taxon>Peronosporales</taxon>
        <taxon>Peronosporaceae</taxon>
        <taxon>Phytophthora</taxon>
    </lineage>
</organism>
<keyword evidence="3" id="KW-1185">Reference proteome</keyword>
<protein>
    <recommendedName>
        <fullName evidence="1">Reverse transcriptase Ty1/copia-type domain-containing protein</fullName>
    </recommendedName>
</protein>
<dbReference type="InterPro" id="IPR013103">
    <property type="entry name" value="RVT_2"/>
</dbReference>
<dbReference type="OrthoDB" id="145048at2759"/>
<sequence>MCILLGYGHDIKSVKLLSLVDGGVLINRLENLFCYEKFTAGHDHVVRVLTRDLSLSNAEPAIPIVQIKSGIETYPEGDEIARQVVAGVTLEGQVADLAEISLEVEKKCADTAVDIERSPAVQAQWADTAADGLRSGTVPTQCADTVVKSKTAKKGNNRRKRKCSAKESDDSADEHPFILRKSTVAPVKVLPRRRRARPSHLCDFVFNVVEQSIGAVQIPQSYCQRGWMVMQFDVKTAFLYGPHEQTIYMVRPDGLEEGDDGDVCHLLKIFYGLRQAPLI</sequence>
<evidence type="ECO:0000259" key="1">
    <source>
        <dbReference type="Pfam" id="PF07727"/>
    </source>
</evidence>
<evidence type="ECO:0000313" key="3">
    <source>
        <dbReference type="Proteomes" id="UP000251314"/>
    </source>
</evidence>
<comment type="caution">
    <text evidence="2">The sequence shown here is derived from an EMBL/GenBank/DDBJ whole genome shotgun (WGS) entry which is preliminary data.</text>
</comment>
<dbReference type="EMBL" id="MJFZ01000217">
    <property type="protein sequence ID" value="RAW33992.1"/>
    <property type="molecule type" value="Genomic_DNA"/>
</dbReference>
<feature type="domain" description="Reverse transcriptase Ty1/copia-type" evidence="1">
    <location>
        <begin position="224"/>
        <end position="278"/>
    </location>
</feature>
<dbReference type="AlphaFoldDB" id="A0A329SEN1"/>
<dbReference type="Pfam" id="PF07727">
    <property type="entry name" value="RVT_2"/>
    <property type="match status" value="1"/>
</dbReference>
<reference evidence="2 3" key="1">
    <citation type="submission" date="2018-01" db="EMBL/GenBank/DDBJ databases">
        <title>Draft genome of the strawberry crown rot pathogen Phytophthora cactorum.</title>
        <authorList>
            <person name="Armitage A.D."/>
            <person name="Lysoe E."/>
            <person name="Nellist C.F."/>
            <person name="Harrison R.J."/>
            <person name="Brurberg M.B."/>
        </authorList>
    </citation>
    <scope>NUCLEOTIDE SEQUENCE [LARGE SCALE GENOMIC DNA]</scope>
    <source>
        <strain evidence="2 3">10300</strain>
    </source>
</reference>
<gene>
    <name evidence="2" type="ORF">PC110_g9679</name>
</gene>
<accession>A0A329SEN1</accession>
<evidence type="ECO:0000313" key="2">
    <source>
        <dbReference type="EMBL" id="RAW33992.1"/>
    </source>
</evidence>
<dbReference type="VEuPathDB" id="FungiDB:PC110_g9679"/>
<name>A0A329SEN1_9STRA</name>